<dbReference type="InterPro" id="IPR056406">
    <property type="entry name" value="THD_CWZF3/5/7"/>
</dbReference>
<feature type="compositionally biased region" description="Low complexity" evidence="4">
    <location>
        <begin position="919"/>
        <end position="937"/>
    </location>
</feature>
<feature type="compositionally biased region" description="Polar residues" evidence="4">
    <location>
        <begin position="76"/>
        <end position="91"/>
    </location>
</feature>
<feature type="compositionally biased region" description="Basic and acidic residues" evidence="4">
    <location>
        <begin position="846"/>
        <end position="855"/>
    </location>
</feature>
<protein>
    <recommendedName>
        <fullName evidence="5">CW-type domain-containing protein</fullName>
    </recommendedName>
</protein>
<name>A0AAF0WFG9_DAUCS</name>
<dbReference type="InterPro" id="IPR011124">
    <property type="entry name" value="Znf_CW"/>
</dbReference>
<gene>
    <name evidence="6" type="ORF">DCAR_0206541</name>
</gene>
<dbReference type="PROSITE" id="PS51050">
    <property type="entry name" value="ZF_CW"/>
    <property type="match status" value="1"/>
</dbReference>
<feature type="compositionally biased region" description="Low complexity" evidence="4">
    <location>
        <begin position="99"/>
        <end position="109"/>
    </location>
</feature>
<evidence type="ECO:0000256" key="2">
    <source>
        <dbReference type="ARBA" id="ARBA00022771"/>
    </source>
</evidence>
<evidence type="ECO:0000256" key="1">
    <source>
        <dbReference type="ARBA" id="ARBA00022723"/>
    </source>
</evidence>
<feature type="region of interest" description="Disordered" evidence="4">
    <location>
        <begin position="671"/>
        <end position="691"/>
    </location>
</feature>
<feature type="compositionally biased region" description="Basic and acidic residues" evidence="4">
    <location>
        <begin position="1183"/>
        <end position="1203"/>
    </location>
</feature>
<feature type="region of interest" description="Disordered" evidence="4">
    <location>
        <begin position="76"/>
        <end position="109"/>
    </location>
</feature>
<feature type="compositionally biased region" description="Basic and acidic residues" evidence="4">
    <location>
        <begin position="958"/>
        <end position="974"/>
    </location>
</feature>
<dbReference type="Pfam" id="PF24756">
    <property type="entry name" value="THD_CWZF3-5-7"/>
    <property type="match status" value="1"/>
</dbReference>
<sequence length="1540" mass="169855">MEVMELEEGEACLNKKDLDSTFDPDVAFSYIDEKLENVLGHFQKDFEGGVSAENLGSKFGGYGSFLPTYQRSPVWSQPKVQNENASKSPNSLPLEGARGHSVSSSASLSARHGSTALGVATLPVSRASPVDNCVTQAATMPLTSAKNKSNSHSDQKNYKVRIRRLSDNWSTKKKSEIYSGLGLDVSPTSSFEDSPTDGELAREPQNLPEFSPTSILEIMKSFPLHDSLRLSPLCGDLICLNDKEMRFQRSGAVTIAHMGDQEGSDSGRCDRNFVREKKTKSSEQKAFTAESKTTNVHSTQNGVDVLMKRERERDVENSFCDEIVSNTFRLPLLSNSNCSVADSAKDTARNADVSTRVVNKREMEENFHDLAKDEPQGPTSVQGNAFIGKANAKAVSRTNKTNSYDNKSGYLAKGGNIKGERIDIPLRVDPHMSKEMQGFIPELKSVPSVDDDMKVSSGLKDTYKEFFGEELEDDNCSAGEEGYGEFKSVTEDQSSSKKFDQLSRSEAHTRVSSSLFHPTGNKPIPDVAAPQVPFVNEDWVCCDKCQKWRLLPAGKNPESLPKIWLCSMLNWLDGMNRCSISEEETTKAVLALQQTFPSAPVHGGQNSQNRYSGVVSSGVADAWHVDQCIQDVGGRKNHGIKDVYNAFSHNGSSPYSDSKKKIFQAPVETQSLNGENHSPSFNKDEVSGQSSGLVGQKCRHRKEKIPLANTVEGSDFKSLKMRSSGEKNEETFKAPKKLKAGGVQIDEDWKSDNGAAALKVGCSSNSFPINKSQELQHKHDGYPKDSKSLGNSEDWTQFSSDASLLHTENFTDRDVKKRKISEYQGSQLYATSRSNEGHHLEHHKDYMEETNESNHRKEKKARVPRSEGKESFMSKGSGRIDNKEICLKDQQAGADPEDGHFRRSLDVPIKKDTGSSQPAIAATSSSSKISGSCKIKSNLQEVKDSPVESVSSSPSRNSKQDKFMSTGRDLRGKGGSEALILATSSPRKCSNGDDGSRIDQSSMVQKNVTITNIKHGSLESSMHEFQDRNQSHISRRKDLPEARKSLVSEECPNDESGRRYQYHSNGSDRKTGKESSPRSKDKFRGTKSESEKGYLREASSNGYAGHGSHIENSKARSKVQEKSALNSDKVEKNLFGTNELAANPSFESGKREAQSDKASFDNTAIRQNISNHHSEPNQPMDSGSERFSKRFPTDKKDRVDVLGKTKSNPLPPSGRGQNEMERRPQPVNENQKDNGIKLSTVSTGGSDEALKCSKQINRSENHSGNINQPSNSRNPTNGHKDRDIDVASSIRRDSTTQAANNAVKEAKDLKHLADRLKNSGSILESMGLYFQAALKFLYGASLLESSNNENSKHGEAIQSIQMYSSTAKLFEFCAHEYEKLNDMSSAALAYKCVEVAYFRVIYFSHSNASKDRHELLTALQIVPPGESPSSSASDVDNMNNIATMDKVSLTKGVNSPQVAGNHVIPARSRPNFTRLLNFVQEANFAMEASRKSRSAFLTASREETKYRDGLPSVKKALDFSFKDMDGFLRLVRLAMEAISR</sequence>
<feature type="compositionally biased region" description="Basic and acidic residues" evidence="4">
    <location>
        <begin position="864"/>
        <end position="882"/>
    </location>
</feature>
<proteinExistence type="predicted"/>
<feature type="compositionally biased region" description="Basic and acidic residues" evidence="4">
    <location>
        <begin position="1148"/>
        <end position="1159"/>
    </location>
</feature>
<dbReference type="GO" id="GO:0008270">
    <property type="term" value="F:zinc ion binding"/>
    <property type="evidence" value="ECO:0007669"/>
    <property type="project" value="UniProtKB-KW"/>
</dbReference>
<organism evidence="6 7">
    <name type="scientific">Daucus carota subsp. sativus</name>
    <name type="common">Carrot</name>
    <dbReference type="NCBI Taxonomy" id="79200"/>
    <lineage>
        <taxon>Eukaryota</taxon>
        <taxon>Viridiplantae</taxon>
        <taxon>Streptophyta</taxon>
        <taxon>Embryophyta</taxon>
        <taxon>Tracheophyta</taxon>
        <taxon>Spermatophyta</taxon>
        <taxon>Magnoliopsida</taxon>
        <taxon>eudicotyledons</taxon>
        <taxon>Gunneridae</taxon>
        <taxon>Pentapetalae</taxon>
        <taxon>asterids</taxon>
        <taxon>campanulids</taxon>
        <taxon>Apiales</taxon>
        <taxon>Apiaceae</taxon>
        <taxon>Apioideae</taxon>
        <taxon>Scandiceae</taxon>
        <taxon>Daucinae</taxon>
        <taxon>Daucus</taxon>
        <taxon>Daucus sect. Daucus</taxon>
    </lineage>
</organism>
<evidence type="ECO:0000313" key="6">
    <source>
        <dbReference type="EMBL" id="WOG87318.1"/>
    </source>
</evidence>
<accession>A0AAF0WFG9</accession>
<feature type="compositionally biased region" description="Polar residues" evidence="4">
    <location>
        <begin position="1160"/>
        <end position="1181"/>
    </location>
</feature>
<evidence type="ECO:0000256" key="3">
    <source>
        <dbReference type="ARBA" id="ARBA00022833"/>
    </source>
</evidence>
<feature type="region of interest" description="Disordered" evidence="4">
    <location>
        <begin position="908"/>
        <end position="1003"/>
    </location>
</feature>
<dbReference type="PANTHER" id="PTHR46524:SF7">
    <property type="entry name" value="CW-TYPE ZINC FINGER"/>
    <property type="match status" value="1"/>
</dbReference>
<feature type="region of interest" description="Disordered" evidence="4">
    <location>
        <begin position="1019"/>
        <end position="1282"/>
    </location>
</feature>
<feature type="compositionally biased region" description="Basic and acidic residues" evidence="4">
    <location>
        <begin position="1108"/>
        <end position="1121"/>
    </location>
</feature>
<reference evidence="6" key="1">
    <citation type="journal article" date="2016" name="Nat. Genet.">
        <title>A high-quality carrot genome assembly provides new insights into carotenoid accumulation and asterid genome evolution.</title>
        <authorList>
            <person name="Iorizzo M."/>
            <person name="Ellison S."/>
            <person name="Senalik D."/>
            <person name="Zeng P."/>
            <person name="Satapoomin P."/>
            <person name="Huang J."/>
            <person name="Bowman M."/>
            <person name="Iovene M."/>
            <person name="Sanseverino W."/>
            <person name="Cavagnaro P."/>
            <person name="Yildiz M."/>
            <person name="Macko-Podgorni A."/>
            <person name="Moranska E."/>
            <person name="Grzebelus E."/>
            <person name="Grzebelus D."/>
            <person name="Ashrafi H."/>
            <person name="Zheng Z."/>
            <person name="Cheng S."/>
            <person name="Spooner D."/>
            <person name="Van Deynze A."/>
            <person name="Simon P."/>
        </authorList>
    </citation>
    <scope>NUCLEOTIDE SEQUENCE</scope>
    <source>
        <tissue evidence="6">Leaf</tissue>
    </source>
</reference>
<feature type="compositionally biased region" description="Polar residues" evidence="4">
    <location>
        <begin position="1254"/>
        <end position="1277"/>
    </location>
</feature>
<dbReference type="Gene3D" id="3.30.40.100">
    <property type="match status" value="1"/>
</dbReference>
<feature type="compositionally biased region" description="Basic and acidic residues" evidence="4">
    <location>
        <begin position="1218"/>
        <end position="1235"/>
    </location>
</feature>
<feature type="domain" description="CW-type" evidence="5">
    <location>
        <begin position="533"/>
        <end position="586"/>
    </location>
</feature>
<keyword evidence="1" id="KW-0479">Metal-binding</keyword>
<feature type="compositionally biased region" description="Basic and acidic residues" evidence="4">
    <location>
        <begin position="1066"/>
        <end position="1095"/>
    </location>
</feature>
<keyword evidence="3" id="KW-0862">Zinc</keyword>
<evidence type="ECO:0000259" key="5">
    <source>
        <dbReference type="PROSITE" id="PS51050"/>
    </source>
</evidence>
<dbReference type="Pfam" id="PF07496">
    <property type="entry name" value="zf-CW"/>
    <property type="match status" value="1"/>
</dbReference>
<keyword evidence="2" id="KW-0863">Zinc-finger</keyword>
<dbReference type="EMBL" id="CP093344">
    <property type="protein sequence ID" value="WOG87318.1"/>
    <property type="molecule type" value="Genomic_DNA"/>
</dbReference>
<evidence type="ECO:0000313" key="7">
    <source>
        <dbReference type="Proteomes" id="UP000077755"/>
    </source>
</evidence>
<feature type="region of interest" description="Disordered" evidence="4">
    <location>
        <begin position="846"/>
        <end position="882"/>
    </location>
</feature>
<dbReference type="Proteomes" id="UP000077755">
    <property type="component" value="Chromosome 2"/>
</dbReference>
<keyword evidence="7" id="KW-1185">Reference proteome</keyword>
<feature type="region of interest" description="Disordered" evidence="4">
    <location>
        <begin position="188"/>
        <end position="207"/>
    </location>
</feature>
<evidence type="ECO:0000256" key="4">
    <source>
        <dbReference type="SAM" id="MobiDB-lite"/>
    </source>
</evidence>
<reference evidence="6" key="2">
    <citation type="submission" date="2022-03" db="EMBL/GenBank/DDBJ databases">
        <title>Draft title - Genomic analysis of global carrot germplasm unveils the trajectory of domestication and the origin of high carotenoid orange carrot.</title>
        <authorList>
            <person name="Iorizzo M."/>
            <person name="Ellison S."/>
            <person name="Senalik D."/>
            <person name="Macko-Podgorni A."/>
            <person name="Grzebelus D."/>
            <person name="Bostan H."/>
            <person name="Rolling W."/>
            <person name="Curaba J."/>
            <person name="Simon P."/>
        </authorList>
    </citation>
    <scope>NUCLEOTIDE SEQUENCE</scope>
    <source>
        <tissue evidence="6">Leaf</tissue>
    </source>
</reference>
<feature type="compositionally biased region" description="Basic and acidic residues" evidence="4">
    <location>
        <begin position="1021"/>
        <end position="1047"/>
    </location>
</feature>
<dbReference type="PANTHER" id="PTHR46524">
    <property type="entry name" value="CW-TYPE ZINC FINGER"/>
    <property type="match status" value="1"/>
</dbReference>
<dbReference type="InterPro" id="IPR055300">
    <property type="entry name" value="CWZF3/5/7"/>
</dbReference>